<evidence type="ECO:0000256" key="2">
    <source>
        <dbReference type="SAM" id="MobiDB-lite"/>
    </source>
</evidence>
<dbReference type="GO" id="GO:0005829">
    <property type="term" value="C:cytosol"/>
    <property type="evidence" value="ECO:0007669"/>
    <property type="project" value="TreeGrafter"/>
</dbReference>
<feature type="domain" description="SEP" evidence="4">
    <location>
        <begin position="196"/>
        <end position="261"/>
    </location>
</feature>
<dbReference type="SUPFAM" id="SSF46934">
    <property type="entry name" value="UBA-like"/>
    <property type="match status" value="1"/>
</dbReference>
<dbReference type="SMART" id="SM00553">
    <property type="entry name" value="SEP"/>
    <property type="match status" value="1"/>
</dbReference>
<feature type="region of interest" description="Disordered" evidence="2">
    <location>
        <begin position="44"/>
        <end position="131"/>
    </location>
</feature>
<dbReference type="Proteomes" id="UP000594262">
    <property type="component" value="Unplaced"/>
</dbReference>
<dbReference type="InterPro" id="IPR009060">
    <property type="entry name" value="UBA-like_sf"/>
</dbReference>
<dbReference type="InterPro" id="IPR029071">
    <property type="entry name" value="Ubiquitin-like_domsf"/>
</dbReference>
<dbReference type="GeneID" id="136806794"/>
<evidence type="ECO:0000259" key="4">
    <source>
        <dbReference type="PROSITE" id="PS51399"/>
    </source>
</evidence>
<accession>A0A7M5WVR9</accession>
<organism evidence="5 6">
    <name type="scientific">Clytia hemisphaerica</name>
    <dbReference type="NCBI Taxonomy" id="252671"/>
    <lineage>
        <taxon>Eukaryota</taxon>
        <taxon>Metazoa</taxon>
        <taxon>Cnidaria</taxon>
        <taxon>Hydrozoa</taxon>
        <taxon>Hydroidolina</taxon>
        <taxon>Leptothecata</taxon>
        <taxon>Obeliida</taxon>
        <taxon>Clytiidae</taxon>
        <taxon>Clytia</taxon>
    </lineage>
</organism>
<dbReference type="Gene3D" id="3.10.20.90">
    <property type="entry name" value="Phosphatidylinositol 3-kinase Catalytic Subunit, Chain A, domain 1"/>
    <property type="match status" value="1"/>
</dbReference>
<dbReference type="SMART" id="SM00166">
    <property type="entry name" value="UBX"/>
    <property type="match status" value="1"/>
</dbReference>
<proteinExistence type="predicted"/>
<dbReference type="Pfam" id="PF00789">
    <property type="entry name" value="UBX"/>
    <property type="match status" value="1"/>
</dbReference>
<dbReference type="Gene3D" id="1.10.8.10">
    <property type="entry name" value="DNA helicase RuvA subunit, C-terminal domain"/>
    <property type="match status" value="1"/>
</dbReference>
<evidence type="ECO:0000256" key="1">
    <source>
        <dbReference type="ARBA" id="ARBA00022786"/>
    </source>
</evidence>
<evidence type="ECO:0000313" key="6">
    <source>
        <dbReference type="Proteomes" id="UP000594262"/>
    </source>
</evidence>
<dbReference type="FunFam" id="3.30.420.210:FF:000002">
    <property type="entry name" value="UBX domain-containing protein 1"/>
    <property type="match status" value="1"/>
</dbReference>
<keyword evidence="6" id="KW-1185">Reference proteome</keyword>
<dbReference type="GO" id="GO:0061025">
    <property type="term" value="P:membrane fusion"/>
    <property type="evidence" value="ECO:0007669"/>
    <property type="project" value="TreeGrafter"/>
</dbReference>
<dbReference type="GO" id="GO:0043161">
    <property type="term" value="P:proteasome-mediated ubiquitin-dependent protein catabolic process"/>
    <property type="evidence" value="ECO:0007669"/>
    <property type="project" value="TreeGrafter"/>
</dbReference>
<dbReference type="EnsemblMetazoa" id="CLYHEMT013639.1">
    <property type="protein sequence ID" value="CLYHEMP013639.1"/>
    <property type="gene ID" value="CLYHEMG013639"/>
</dbReference>
<dbReference type="PANTHER" id="PTHR23333:SF20">
    <property type="entry name" value="NSFL1 COFACTOR P47"/>
    <property type="match status" value="1"/>
</dbReference>
<dbReference type="GO" id="GO:0031468">
    <property type="term" value="P:nuclear membrane reassembly"/>
    <property type="evidence" value="ECO:0007669"/>
    <property type="project" value="TreeGrafter"/>
</dbReference>
<dbReference type="GO" id="GO:0007030">
    <property type="term" value="P:Golgi organization"/>
    <property type="evidence" value="ECO:0007669"/>
    <property type="project" value="TreeGrafter"/>
</dbReference>
<feature type="compositionally biased region" description="Polar residues" evidence="2">
    <location>
        <begin position="85"/>
        <end position="101"/>
    </location>
</feature>
<dbReference type="SUPFAM" id="SSF102848">
    <property type="entry name" value="NSFL1 (p97 ATPase) cofactor p47, SEP domain"/>
    <property type="match status" value="1"/>
</dbReference>
<dbReference type="EnsemblMetazoa" id="CLYHEMT013639.2">
    <property type="protein sequence ID" value="CLYHEMP013639.2"/>
    <property type="gene ID" value="CLYHEMG013639"/>
</dbReference>
<dbReference type="Pfam" id="PF08059">
    <property type="entry name" value="SEP"/>
    <property type="match status" value="1"/>
</dbReference>
<dbReference type="GO" id="GO:0000045">
    <property type="term" value="P:autophagosome assembly"/>
    <property type="evidence" value="ECO:0007669"/>
    <property type="project" value="TreeGrafter"/>
</dbReference>
<sequence length="388" mass="42120">MADDGEQIARFISLTNADDERARFYLNAANGDLNTAVATFFDSSANDGEDIAPSVMETEDAPPAAAAAAEIPDPRKSMPSKRGNKGNSRITTLASYNQSNSDSDDEEGQAFFAGGSETSGQQILGPNKKKKNADLKQNIFDAAKSHGAEVVTDEPSRQPRAQRSVFQGAGFTLGSNVDESKQIGTSVSNTAKADKPRTIVIKFWQNGFSIDDGPLRNPQDPVNSQFMEDIKRGQVPAELRQHARGEEVHVNMEDHSHEDYVKPKETFKAFVGSGNTLGSPTPNVAESSLPATTLPPAPTTTLPQQPAFKVDESKPVTTIQIRLADGTRLVTKFNTDNTVGDIRNVVRNARPGQTEFKLMTTFPNKLLSNDEETIEQAKLKNAVIVQRM</sequence>
<protein>
    <recommendedName>
        <fullName evidence="7">NSFL1 cofactor p47</fullName>
    </recommendedName>
</protein>
<dbReference type="AlphaFoldDB" id="A0A7M5WVR9"/>
<keyword evidence="1" id="KW-0833">Ubl conjugation pathway</keyword>
<evidence type="ECO:0008006" key="7">
    <source>
        <dbReference type="Google" id="ProtNLM"/>
    </source>
</evidence>
<dbReference type="CDD" id="cd01770">
    <property type="entry name" value="UBX_UBXN2"/>
    <property type="match status" value="1"/>
</dbReference>
<evidence type="ECO:0000259" key="3">
    <source>
        <dbReference type="PROSITE" id="PS50033"/>
    </source>
</evidence>
<dbReference type="Gene3D" id="3.30.420.210">
    <property type="entry name" value="SEP domain"/>
    <property type="match status" value="1"/>
</dbReference>
<reference evidence="5" key="1">
    <citation type="submission" date="2021-01" db="UniProtKB">
        <authorList>
            <consortium name="EnsemblMetazoa"/>
        </authorList>
    </citation>
    <scope>IDENTIFICATION</scope>
</reference>
<dbReference type="OrthoDB" id="25887at2759"/>
<evidence type="ECO:0000313" key="5">
    <source>
        <dbReference type="EnsemblMetazoa" id="CLYHEMP013639.1"/>
    </source>
</evidence>
<dbReference type="InterPro" id="IPR001012">
    <property type="entry name" value="UBX_dom"/>
</dbReference>
<feature type="domain" description="UBX" evidence="3">
    <location>
        <begin position="312"/>
        <end position="387"/>
    </location>
</feature>
<dbReference type="CDD" id="cd14348">
    <property type="entry name" value="UBA_p47"/>
    <property type="match status" value="1"/>
</dbReference>
<dbReference type="Pfam" id="PF14555">
    <property type="entry name" value="UBA_4"/>
    <property type="match status" value="1"/>
</dbReference>
<name>A0A7M5WVR9_9CNID</name>
<dbReference type="GO" id="GO:0043130">
    <property type="term" value="F:ubiquitin binding"/>
    <property type="evidence" value="ECO:0007669"/>
    <property type="project" value="TreeGrafter"/>
</dbReference>
<dbReference type="GO" id="GO:0005634">
    <property type="term" value="C:nucleus"/>
    <property type="evidence" value="ECO:0007669"/>
    <property type="project" value="TreeGrafter"/>
</dbReference>
<dbReference type="PANTHER" id="PTHR23333">
    <property type="entry name" value="UBX DOMAIN CONTAINING PROTEIN"/>
    <property type="match status" value="1"/>
</dbReference>
<dbReference type="SUPFAM" id="SSF54236">
    <property type="entry name" value="Ubiquitin-like"/>
    <property type="match status" value="1"/>
</dbReference>
<dbReference type="FunFam" id="3.10.20.90:FF:000179">
    <property type="entry name" value="Plant UBX domain-containing protein 4"/>
    <property type="match status" value="1"/>
</dbReference>
<dbReference type="RefSeq" id="XP_066919473.1">
    <property type="nucleotide sequence ID" value="XM_067063372.1"/>
</dbReference>
<dbReference type="PROSITE" id="PS50033">
    <property type="entry name" value="UBX"/>
    <property type="match status" value="1"/>
</dbReference>
<dbReference type="PROSITE" id="PS51399">
    <property type="entry name" value="SEP"/>
    <property type="match status" value="1"/>
</dbReference>
<dbReference type="InterPro" id="IPR036241">
    <property type="entry name" value="NSFL1C_SEP_dom_sf"/>
</dbReference>
<dbReference type="InterPro" id="IPR012989">
    <property type="entry name" value="SEP_domain"/>
</dbReference>